<dbReference type="EMBL" id="JARJCM010000266">
    <property type="protein sequence ID" value="KAJ7020361.1"/>
    <property type="molecule type" value="Genomic_DNA"/>
</dbReference>
<sequence>MRFEMKSSCAPPAVAHPTSSSYQIEVSAILVPKKDGTYINRLVGHLPKGGKIGRQCGVEDAPVDFGTHSFWTEPGFDLLHSAVEDRQGYVPLWLNTREESRGEQWMGEVYATRQRECGSGAGAAAVYTTARNEWGKSQDHGNERMRVPSLRFRVPISGAKFPTQSSSQMLRSVGGVMLIRGREELGSGKALRARLRTPHTVDASCGWQYPSCSSSLSVRADTRQGRQEAREARRVSFHNFQWSIFLAPIGAAVSVDQASKAAGCGVARGSGRRAGDENDGGRSEMAVPGHSSGFARDGLPANLNVVCVAIFSRTGEFEAHLTPSPRALGILSGKKATGVSRDHEVVDDEVVVFAGVMVCFSKKGPAITFKGGTPANIVHRRFVKLVVPPMVLLYI</sequence>
<evidence type="ECO:0000313" key="2">
    <source>
        <dbReference type="EMBL" id="KAJ7020361.1"/>
    </source>
</evidence>
<feature type="compositionally biased region" description="Basic and acidic residues" evidence="1">
    <location>
        <begin position="273"/>
        <end position="282"/>
    </location>
</feature>
<comment type="caution">
    <text evidence="2">The sequence shown here is derived from an EMBL/GenBank/DDBJ whole genome shotgun (WGS) entry which is preliminary data.</text>
</comment>
<organism evidence="2 3">
    <name type="scientific">Mycena alexandri</name>
    <dbReference type="NCBI Taxonomy" id="1745969"/>
    <lineage>
        <taxon>Eukaryota</taxon>
        <taxon>Fungi</taxon>
        <taxon>Dikarya</taxon>
        <taxon>Basidiomycota</taxon>
        <taxon>Agaricomycotina</taxon>
        <taxon>Agaricomycetes</taxon>
        <taxon>Agaricomycetidae</taxon>
        <taxon>Agaricales</taxon>
        <taxon>Marasmiineae</taxon>
        <taxon>Mycenaceae</taxon>
        <taxon>Mycena</taxon>
    </lineage>
</organism>
<dbReference type="AlphaFoldDB" id="A0AAD6WQW3"/>
<evidence type="ECO:0000256" key="1">
    <source>
        <dbReference type="SAM" id="MobiDB-lite"/>
    </source>
</evidence>
<accession>A0AAD6WQW3</accession>
<gene>
    <name evidence="2" type="ORF">C8F04DRAFT_1318412</name>
</gene>
<proteinExistence type="predicted"/>
<reference evidence="2" key="1">
    <citation type="submission" date="2023-03" db="EMBL/GenBank/DDBJ databases">
        <title>Massive genome expansion in bonnet fungi (Mycena s.s.) driven by repeated elements and novel gene families across ecological guilds.</title>
        <authorList>
            <consortium name="Lawrence Berkeley National Laboratory"/>
            <person name="Harder C.B."/>
            <person name="Miyauchi S."/>
            <person name="Viragh M."/>
            <person name="Kuo A."/>
            <person name="Thoen E."/>
            <person name="Andreopoulos B."/>
            <person name="Lu D."/>
            <person name="Skrede I."/>
            <person name="Drula E."/>
            <person name="Henrissat B."/>
            <person name="Morin E."/>
            <person name="Kohler A."/>
            <person name="Barry K."/>
            <person name="LaButti K."/>
            <person name="Morin E."/>
            <person name="Salamov A."/>
            <person name="Lipzen A."/>
            <person name="Mereny Z."/>
            <person name="Hegedus B."/>
            <person name="Baldrian P."/>
            <person name="Stursova M."/>
            <person name="Weitz H."/>
            <person name="Taylor A."/>
            <person name="Grigoriev I.V."/>
            <person name="Nagy L.G."/>
            <person name="Martin F."/>
            <person name="Kauserud H."/>
        </authorList>
    </citation>
    <scope>NUCLEOTIDE SEQUENCE</scope>
    <source>
        <strain evidence="2">CBHHK200</strain>
    </source>
</reference>
<feature type="region of interest" description="Disordered" evidence="1">
    <location>
        <begin position="266"/>
        <end position="291"/>
    </location>
</feature>
<protein>
    <submittedName>
        <fullName evidence="2">Uncharacterized protein</fullName>
    </submittedName>
</protein>
<dbReference type="Proteomes" id="UP001218188">
    <property type="component" value="Unassembled WGS sequence"/>
</dbReference>
<evidence type="ECO:0000313" key="3">
    <source>
        <dbReference type="Proteomes" id="UP001218188"/>
    </source>
</evidence>
<keyword evidence="3" id="KW-1185">Reference proteome</keyword>
<name>A0AAD6WQW3_9AGAR</name>